<evidence type="ECO:0000256" key="4">
    <source>
        <dbReference type="ARBA" id="ARBA00022517"/>
    </source>
</evidence>
<comment type="similarity">
    <text evidence="2">Belongs to the DUF177 domain family.</text>
</comment>
<dbReference type="EMBL" id="APND01000004">
    <property type="protein sequence ID" value="MES1930093.1"/>
    <property type="molecule type" value="Genomic_DNA"/>
</dbReference>
<evidence type="ECO:0000256" key="6">
    <source>
        <dbReference type="SAM" id="MobiDB-lite"/>
    </source>
</evidence>
<evidence type="ECO:0000256" key="2">
    <source>
        <dbReference type="ARBA" id="ARBA00010740"/>
    </source>
</evidence>
<accession>A0ABV2B2K4</accession>
<keyword evidence="8" id="KW-1185">Reference proteome</keyword>
<evidence type="ECO:0000256" key="1">
    <source>
        <dbReference type="ARBA" id="ARBA00002868"/>
    </source>
</evidence>
<dbReference type="InterPro" id="IPR039255">
    <property type="entry name" value="YceD_bac"/>
</dbReference>
<dbReference type="PANTHER" id="PTHR38099:SF1">
    <property type="entry name" value="LARGE RIBOSOMAL RNA SUBUNIT ACCUMULATION PROTEIN YCED"/>
    <property type="match status" value="1"/>
</dbReference>
<dbReference type="Proteomes" id="UP001460888">
    <property type="component" value="Unassembled WGS sequence"/>
</dbReference>
<dbReference type="PANTHER" id="PTHR38099">
    <property type="entry name" value="LARGE RIBOSOMAL RNA SUBUNIT ACCUMULATION PROTEIN YCED"/>
    <property type="match status" value="1"/>
</dbReference>
<feature type="compositionally biased region" description="Basic and acidic residues" evidence="6">
    <location>
        <begin position="154"/>
        <end position="163"/>
    </location>
</feature>
<feature type="region of interest" description="Disordered" evidence="6">
    <location>
        <begin position="154"/>
        <end position="178"/>
    </location>
</feature>
<name>A0ABV2B2K4_9GAMM</name>
<evidence type="ECO:0000256" key="5">
    <source>
        <dbReference type="ARBA" id="ARBA00031841"/>
    </source>
</evidence>
<evidence type="ECO:0000313" key="7">
    <source>
        <dbReference type="EMBL" id="MES1930093.1"/>
    </source>
</evidence>
<evidence type="ECO:0000256" key="3">
    <source>
        <dbReference type="ARBA" id="ARBA00015716"/>
    </source>
</evidence>
<protein>
    <recommendedName>
        <fullName evidence="3">Large ribosomal RNA subunit accumulation protein YceD</fullName>
    </recommendedName>
    <alternativeName>
        <fullName evidence="5">23S rRNA accumulation protein YceD</fullName>
    </alternativeName>
</protein>
<keyword evidence="4" id="KW-0690">Ribosome biogenesis</keyword>
<proteinExistence type="inferred from homology"/>
<dbReference type="RefSeq" id="WP_353111984.1">
    <property type="nucleotide sequence ID" value="NZ_APND01000004.1"/>
</dbReference>
<reference evidence="7 8" key="1">
    <citation type="submission" date="2013-03" db="EMBL/GenBank/DDBJ databases">
        <title>Salinisphaera dokdonensis CL-ES53 Genome Sequencing.</title>
        <authorList>
            <person name="Li C."/>
            <person name="Lai Q."/>
            <person name="Shao Z."/>
        </authorList>
    </citation>
    <scope>NUCLEOTIDE SEQUENCE [LARGE SCALE GENOMIC DNA]</scope>
    <source>
        <strain evidence="7 8">CL-ES53</strain>
    </source>
</reference>
<comment type="caution">
    <text evidence="7">The sequence shown here is derived from an EMBL/GenBank/DDBJ whole genome shotgun (WGS) entry which is preliminary data.</text>
</comment>
<comment type="function">
    <text evidence="1">Plays a role in synthesis, processing and/or stability of 23S rRNA.</text>
</comment>
<evidence type="ECO:0000313" key="8">
    <source>
        <dbReference type="Proteomes" id="UP001460888"/>
    </source>
</evidence>
<gene>
    <name evidence="7" type="ORF">SADO_12598</name>
</gene>
<dbReference type="Pfam" id="PF02620">
    <property type="entry name" value="YceD"/>
    <property type="match status" value="1"/>
</dbReference>
<organism evidence="7 8">
    <name type="scientific">Salinisphaera dokdonensis CL-ES53</name>
    <dbReference type="NCBI Taxonomy" id="1304272"/>
    <lineage>
        <taxon>Bacteria</taxon>
        <taxon>Pseudomonadati</taxon>
        <taxon>Pseudomonadota</taxon>
        <taxon>Gammaproteobacteria</taxon>
        <taxon>Salinisphaerales</taxon>
        <taxon>Salinisphaeraceae</taxon>
        <taxon>Salinisphaera</taxon>
    </lineage>
</organism>
<sequence>MNRLGTLAHRVDYRRLATQQGRASGEIELSRLPRVTAEMAGAARDGDTIAVDLEFKEDAQRRVRVEGTIDTTLLLECQRCLQVFDESMHVDVAGVVVGDDDAAANVPRDDEPVMADGDLLDVHALVADELLLAMPSVARCARPACSAAYVKDEAPRRETKEQEPNNPFAVLNQLKRND</sequence>
<dbReference type="InterPro" id="IPR003772">
    <property type="entry name" value="YceD"/>
</dbReference>